<feature type="transmembrane region" description="Helical" evidence="2">
    <location>
        <begin position="203"/>
        <end position="225"/>
    </location>
</feature>
<sequence length="263" mass="29078">MSVLATVDAAPCRAQSPAEASSTEPDRNKPASGDSTQPYSPLHDFLGIDPQTGKFNQPAAPRPNPPADDGSATTPSSTEDLPREAEAASEAFRRATERINEGSLEDIASMLNDSMQTHPLYRIHQQIVWVSVALMLLYPIGIVASELISFALARRQANLTETDRVFQRVRLRRRLTLAAVLSGVIVLFGFGSVHAYWWDRPLVAGIFAVTVMVLGTIAVLLANLIRDATRTHQLDLIREVRREQLEMRADLEDIRQQLQRGKS</sequence>
<keyword evidence="2" id="KW-0472">Membrane</keyword>
<dbReference type="AlphaFoldDB" id="A0A5M6D4I5"/>
<keyword evidence="2" id="KW-1133">Transmembrane helix</keyword>
<evidence type="ECO:0000313" key="4">
    <source>
        <dbReference type="Proteomes" id="UP000324479"/>
    </source>
</evidence>
<dbReference type="RefSeq" id="WP_150077400.1">
    <property type="nucleotide sequence ID" value="NZ_VWOX01000008.1"/>
</dbReference>
<dbReference type="Proteomes" id="UP000324479">
    <property type="component" value="Unassembled WGS sequence"/>
</dbReference>
<keyword evidence="2" id="KW-0812">Transmembrane</keyword>
<name>A0A5M6D4I5_9BACT</name>
<reference evidence="3 4" key="1">
    <citation type="submission" date="2019-08" db="EMBL/GenBank/DDBJ databases">
        <authorList>
            <person name="Dhanesh K."/>
            <person name="Kumar G."/>
            <person name="Sasikala C."/>
            <person name="Venkata Ramana C."/>
        </authorList>
    </citation>
    <scope>NUCLEOTIDE SEQUENCE [LARGE SCALE GENOMIC DNA]</scope>
    <source>
        <strain evidence="3 4">JC645</strain>
    </source>
</reference>
<comment type="caution">
    <text evidence="3">The sequence shown here is derived from an EMBL/GenBank/DDBJ whole genome shotgun (WGS) entry which is preliminary data.</text>
</comment>
<organism evidence="3 4">
    <name type="scientific">Roseiconus nitratireducens</name>
    <dbReference type="NCBI Taxonomy" id="2605748"/>
    <lineage>
        <taxon>Bacteria</taxon>
        <taxon>Pseudomonadati</taxon>
        <taxon>Planctomycetota</taxon>
        <taxon>Planctomycetia</taxon>
        <taxon>Pirellulales</taxon>
        <taxon>Pirellulaceae</taxon>
        <taxon>Roseiconus</taxon>
    </lineage>
</organism>
<proteinExistence type="predicted"/>
<protein>
    <recommendedName>
        <fullName evidence="5">Transmembrane protein</fullName>
    </recommendedName>
</protein>
<evidence type="ECO:0000256" key="2">
    <source>
        <dbReference type="SAM" id="Phobius"/>
    </source>
</evidence>
<dbReference type="EMBL" id="VWOX01000008">
    <property type="protein sequence ID" value="KAA5542253.1"/>
    <property type="molecule type" value="Genomic_DNA"/>
</dbReference>
<feature type="transmembrane region" description="Helical" evidence="2">
    <location>
        <begin position="174"/>
        <end position="197"/>
    </location>
</feature>
<evidence type="ECO:0000256" key="1">
    <source>
        <dbReference type="SAM" id="MobiDB-lite"/>
    </source>
</evidence>
<feature type="transmembrane region" description="Helical" evidence="2">
    <location>
        <begin position="127"/>
        <end position="153"/>
    </location>
</feature>
<evidence type="ECO:0008006" key="5">
    <source>
        <dbReference type="Google" id="ProtNLM"/>
    </source>
</evidence>
<evidence type="ECO:0000313" key="3">
    <source>
        <dbReference type="EMBL" id="KAA5542253.1"/>
    </source>
</evidence>
<gene>
    <name evidence="3" type="ORF">FYK55_15745</name>
</gene>
<feature type="region of interest" description="Disordered" evidence="1">
    <location>
        <begin position="1"/>
        <end position="88"/>
    </location>
</feature>
<keyword evidence="4" id="KW-1185">Reference proteome</keyword>
<accession>A0A5M6D4I5</accession>